<dbReference type="EMBL" id="JAGSOV010000009">
    <property type="protein sequence ID" value="MCO1654004.1"/>
    <property type="molecule type" value="Genomic_DNA"/>
</dbReference>
<gene>
    <name evidence="1" type="ORF">KDL28_02935</name>
</gene>
<reference evidence="1" key="1">
    <citation type="submission" date="2021-04" db="EMBL/GenBank/DDBJ databases">
        <title>Pseudonocardia sp. nov., isolated from sandy soil of mangrove forest.</title>
        <authorList>
            <person name="Zan Z."/>
            <person name="Huang R."/>
            <person name="Liu W."/>
        </authorList>
    </citation>
    <scope>NUCLEOTIDE SEQUENCE</scope>
    <source>
        <strain evidence="1">S2-4</strain>
    </source>
</reference>
<keyword evidence="2" id="KW-1185">Reference proteome</keyword>
<protein>
    <recommendedName>
        <fullName evidence="3">DUF2867 domain-containing protein</fullName>
    </recommendedName>
</protein>
<evidence type="ECO:0000313" key="2">
    <source>
        <dbReference type="Proteomes" id="UP001165283"/>
    </source>
</evidence>
<dbReference type="Proteomes" id="UP001165283">
    <property type="component" value="Unassembled WGS sequence"/>
</dbReference>
<name>A0ABT0ZTF9_9PSEU</name>
<accession>A0ABT0ZTF9</accession>
<sequence length="165" mass="18486">MPMSTVHRELPVPDAVRGLGAMTDPDYLDVFTLTTGDAADWTPEQWARAMFDDVAGWQGQVLFRVLLGLRLARRRSPEHVAGWRIDERGADSVRLAAKSWFLTARLVVRVTDGRVSLATFMHYDRALAARIWGPTSARHRAAAPGLLREAHDVLVRSRRGDQSSR</sequence>
<evidence type="ECO:0008006" key="3">
    <source>
        <dbReference type="Google" id="ProtNLM"/>
    </source>
</evidence>
<proteinExistence type="predicted"/>
<organism evidence="1 2">
    <name type="scientific">Pseudonocardia humida</name>
    <dbReference type="NCBI Taxonomy" id="2800819"/>
    <lineage>
        <taxon>Bacteria</taxon>
        <taxon>Bacillati</taxon>
        <taxon>Actinomycetota</taxon>
        <taxon>Actinomycetes</taxon>
        <taxon>Pseudonocardiales</taxon>
        <taxon>Pseudonocardiaceae</taxon>
        <taxon>Pseudonocardia</taxon>
    </lineage>
</organism>
<evidence type="ECO:0000313" key="1">
    <source>
        <dbReference type="EMBL" id="MCO1654004.1"/>
    </source>
</evidence>
<comment type="caution">
    <text evidence="1">The sequence shown here is derived from an EMBL/GenBank/DDBJ whole genome shotgun (WGS) entry which is preliminary data.</text>
</comment>